<dbReference type="Gene3D" id="6.10.160.10">
    <property type="match status" value="1"/>
</dbReference>
<dbReference type="GO" id="GO:0005840">
    <property type="term" value="C:ribosome"/>
    <property type="evidence" value="ECO:0007669"/>
    <property type="project" value="UniProtKB-KW"/>
</dbReference>
<accession>A0A8B7NQ46</accession>
<name>A0A8B7NQ46_HYAAZ</name>
<dbReference type="InterPro" id="IPR035566">
    <property type="entry name" value="Ribosomal_protein_bL20_C"/>
</dbReference>
<evidence type="ECO:0000313" key="4">
    <source>
        <dbReference type="Proteomes" id="UP000694843"/>
    </source>
</evidence>
<evidence type="ECO:0000313" key="5">
    <source>
        <dbReference type="RefSeq" id="XP_018015803.1"/>
    </source>
</evidence>
<dbReference type="GO" id="GO:0003735">
    <property type="term" value="F:structural constituent of ribosome"/>
    <property type="evidence" value="ECO:0007669"/>
    <property type="project" value="InterPro"/>
</dbReference>
<evidence type="ECO:0000256" key="3">
    <source>
        <dbReference type="ARBA" id="ARBA00023274"/>
    </source>
</evidence>
<dbReference type="KEGG" id="hazt:108672612"/>
<dbReference type="GeneID" id="108672612"/>
<dbReference type="CTD" id="55052"/>
<proteinExistence type="inferred from homology"/>
<keyword evidence="2 5" id="KW-0689">Ribosomal protein</keyword>
<evidence type="ECO:0000256" key="1">
    <source>
        <dbReference type="ARBA" id="ARBA00007698"/>
    </source>
</evidence>
<dbReference type="GO" id="GO:0006412">
    <property type="term" value="P:translation"/>
    <property type="evidence" value="ECO:0007669"/>
    <property type="project" value="InterPro"/>
</dbReference>
<dbReference type="OMA" id="CYRIAIR"/>
<dbReference type="AlphaFoldDB" id="A0A8B7NQ46"/>
<dbReference type="Proteomes" id="UP000694843">
    <property type="component" value="Unplaced"/>
</dbReference>
<evidence type="ECO:0000256" key="2">
    <source>
        <dbReference type="ARBA" id="ARBA00022980"/>
    </source>
</evidence>
<dbReference type="GO" id="GO:1990904">
    <property type="term" value="C:ribonucleoprotein complex"/>
    <property type="evidence" value="ECO:0007669"/>
    <property type="project" value="UniProtKB-KW"/>
</dbReference>
<sequence length="162" mass="18829">MVFIGRVFCGIHKPHQYMQTHKGWRMRGNPGKHKAWSRRRILRLSSHFYGRRNNCYSIAIKQVYRSLNKSRIGRKFRYPFLTRLWEQRLDAACEELGYSWPGMRVHLREAGVALSKSVLQNLAIYEPRTFRSLVSLAKSLDPDPGMNSLQGPPPSIITKGMI</sequence>
<organism evidence="4 5">
    <name type="scientific">Hyalella azteca</name>
    <name type="common">Amphipod</name>
    <dbReference type="NCBI Taxonomy" id="294128"/>
    <lineage>
        <taxon>Eukaryota</taxon>
        <taxon>Metazoa</taxon>
        <taxon>Ecdysozoa</taxon>
        <taxon>Arthropoda</taxon>
        <taxon>Crustacea</taxon>
        <taxon>Multicrustacea</taxon>
        <taxon>Malacostraca</taxon>
        <taxon>Eumalacostraca</taxon>
        <taxon>Peracarida</taxon>
        <taxon>Amphipoda</taxon>
        <taxon>Senticaudata</taxon>
        <taxon>Talitrida</taxon>
        <taxon>Talitroidea</taxon>
        <taxon>Hyalellidae</taxon>
        <taxon>Hyalella</taxon>
    </lineage>
</organism>
<dbReference type="Gene3D" id="1.10.1900.20">
    <property type="entry name" value="Ribosomal protein L20"/>
    <property type="match status" value="1"/>
</dbReference>
<dbReference type="RefSeq" id="XP_018015803.1">
    <property type="nucleotide sequence ID" value="XM_018160314.2"/>
</dbReference>
<reference evidence="5" key="1">
    <citation type="submission" date="2025-08" db="UniProtKB">
        <authorList>
            <consortium name="RefSeq"/>
        </authorList>
    </citation>
    <scope>IDENTIFICATION</scope>
    <source>
        <tissue evidence="5">Whole organism</tissue>
    </source>
</reference>
<dbReference type="GO" id="GO:0019843">
    <property type="term" value="F:rRNA binding"/>
    <property type="evidence" value="ECO:0007669"/>
    <property type="project" value="InterPro"/>
</dbReference>
<dbReference type="PRINTS" id="PR00062">
    <property type="entry name" value="RIBOSOMALL20"/>
</dbReference>
<keyword evidence="3" id="KW-0687">Ribonucleoprotein</keyword>
<protein>
    <submittedName>
        <fullName evidence="5">39S ribosomal protein L20, mitochondrial</fullName>
    </submittedName>
</protein>
<dbReference type="OrthoDB" id="10251781at2759"/>
<dbReference type="InterPro" id="IPR005813">
    <property type="entry name" value="Ribosomal_bL20"/>
</dbReference>
<dbReference type="SUPFAM" id="SSF74731">
    <property type="entry name" value="Ribosomal protein L20"/>
    <property type="match status" value="1"/>
</dbReference>
<dbReference type="Pfam" id="PF00453">
    <property type="entry name" value="Ribosomal_L20"/>
    <property type="match status" value="1"/>
</dbReference>
<dbReference type="PANTHER" id="PTHR10986">
    <property type="entry name" value="39S RIBOSOMAL PROTEIN L20"/>
    <property type="match status" value="1"/>
</dbReference>
<comment type="similarity">
    <text evidence="1">Belongs to the bacterial ribosomal protein bL20 family.</text>
</comment>
<keyword evidence="4" id="KW-1185">Reference proteome</keyword>
<gene>
    <name evidence="5" type="primary">LOC108672612</name>
</gene>